<dbReference type="Gene3D" id="3.40.50.1110">
    <property type="entry name" value="SGNH hydrolase"/>
    <property type="match status" value="1"/>
</dbReference>
<dbReference type="InterPro" id="IPR052762">
    <property type="entry name" value="PCW_deacetylase/CE"/>
</dbReference>
<evidence type="ECO:0000259" key="3">
    <source>
        <dbReference type="Pfam" id="PF17996"/>
    </source>
</evidence>
<dbReference type="Pfam" id="PF17996">
    <property type="entry name" value="CE2_N"/>
    <property type="match status" value="1"/>
</dbReference>
<dbReference type="RefSeq" id="WP_013535023.1">
    <property type="nucleotide sequence ID" value="NC_014924.1"/>
</dbReference>
<evidence type="ECO:0000313" key="5">
    <source>
        <dbReference type="Proteomes" id="UP000008632"/>
    </source>
</evidence>
<sequence length="370" mass="40231">MARRLRFDSLAFVLLLALVAPVHAQVRVAADPALQATPAPVATGGRTVAHPRGLAHQWPGVYFETAFEGSAAGFELVEPPLTVHVEVDGQRVASLRKPSPGRYRIDGMDPGTHALRLETASESQSAAHVFGGFLLPPGSSPAELPRRERRIEFIGDSHTVGYGSVSTTRECSGEEVDMTTDTSAAFGPQVAKHYNADYRINAISGRGIVRNYSGHDGDTVPTAWPYLLLSHEHVDSDTSWQPQVVVVALGTNDFSTALNEGEPWADRAALRADYVHGYTRFVRQLRARWPGAHFVLWATDAVDGEIRDHARQVATKLLGEGDRRISFLPVDGLDMQACHWHPSAADHVRLRDALVAHIDALPSPWGTAGD</sequence>
<dbReference type="CDD" id="cd01831">
    <property type="entry name" value="Endoglucanase_E_like"/>
    <property type="match status" value="1"/>
</dbReference>
<dbReference type="InterPro" id="IPR037461">
    <property type="entry name" value="CtCE2-like_dom"/>
</dbReference>
<dbReference type="Pfam" id="PF13472">
    <property type="entry name" value="Lipase_GDSL_2"/>
    <property type="match status" value="1"/>
</dbReference>
<dbReference type="PANTHER" id="PTHR37834">
    <property type="entry name" value="GDSL-LIKE LIPASE/ACYLHYDROLASE DOMAIN PROTEIN (AFU_ORTHOLOGUE AFUA_2G00620)"/>
    <property type="match status" value="1"/>
</dbReference>
<dbReference type="EMBL" id="CP002446">
    <property type="protein sequence ID" value="ADV27194.1"/>
    <property type="molecule type" value="Genomic_DNA"/>
</dbReference>
<dbReference type="Gene3D" id="2.60.120.260">
    <property type="entry name" value="Galactose-binding domain-like"/>
    <property type="match status" value="1"/>
</dbReference>
<accession>E6WSI0</accession>
<feature type="signal peptide" evidence="1">
    <location>
        <begin position="1"/>
        <end position="24"/>
    </location>
</feature>
<reference evidence="4 5" key="1">
    <citation type="submission" date="2011-01" db="EMBL/GenBank/DDBJ databases">
        <title>Complete sequence of Pseudoxanthomonas suwonensis 11-1.</title>
        <authorList>
            <consortium name="US DOE Joint Genome Institute"/>
            <person name="Lucas S."/>
            <person name="Copeland A."/>
            <person name="Lapidus A."/>
            <person name="Cheng J.-F."/>
            <person name="Goodwin L."/>
            <person name="Pitluck S."/>
            <person name="Teshima H."/>
            <person name="Detter J.C."/>
            <person name="Han C."/>
            <person name="Tapia R."/>
            <person name="Land M."/>
            <person name="Hauser L."/>
            <person name="Kyrpides N."/>
            <person name="Ivanova N."/>
            <person name="Ovchinnikova G."/>
            <person name="Siebers A.K."/>
            <person name="Allgaier M."/>
            <person name="Thelen M.P."/>
            <person name="Hugenholtz P."/>
            <person name="Gladden J."/>
            <person name="Woyke T."/>
        </authorList>
    </citation>
    <scope>NUCLEOTIDE SEQUENCE [LARGE SCALE GENOMIC DNA]</scope>
    <source>
        <strain evidence="5">11-1</strain>
    </source>
</reference>
<dbReference type="AlphaFoldDB" id="E6WSI0"/>
<dbReference type="PANTHER" id="PTHR37834:SF2">
    <property type="entry name" value="ESTERASE, SGNH HYDROLASE-TYPE"/>
    <property type="match status" value="1"/>
</dbReference>
<gene>
    <name evidence="4" type="ordered locus">Psesu_1347</name>
</gene>
<proteinExistence type="predicted"/>
<dbReference type="HOGENOM" id="CLU_042506_1_0_6"/>
<organism evidence="4 5">
    <name type="scientific">Pseudoxanthomonas suwonensis (strain 11-1)</name>
    <dbReference type="NCBI Taxonomy" id="743721"/>
    <lineage>
        <taxon>Bacteria</taxon>
        <taxon>Pseudomonadati</taxon>
        <taxon>Pseudomonadota</taxon>
        <taxon>Gammaproteobacteria</taxon>
        <taxon>Lysobacterales</taxon>
        <taxon>Lysobacteraceae</taxon>
        <taxon>Pseudoxanthomonas</taxon>
    </lineage>
</organism>
<keyword evidence="5" id="KW-1185">Reference proteome</keyword>
<protein>
    <submittedName>
        <fullName evidence="4">Lipolytic protein G-D-S-L family</fullName>
    </submittedName>
</protein>
<dbReference type="SUPFAM" id="SSF52266">
    <property type="entry name" value="SGNH hydrolase"/>
    <property type="match status" value="1"/>
</dbReference>
<dbReference type="eggNOG" id="COG2755">
    <property type="taxonomic scope" value="Bacteria"/>
</dbReference>
<dbReference type="GO" id="GO:0052689">
    <property type="term" value="F:carboxylic ester hydrolase activity"/>
    <property type="evidence" value="ECO:0007669"/>
    <property type="project" value="InterPro"/>
</dbReference>
<dbReference type="OrthoDB" id="9801375at2"/>
<dbReference type="STRING" id="743721.Psesu_1347"/>
<dbReference type="InterPro" id="IPR036514">
    <property type="entry name" value="SGNH_hydro_sf"/>
</dbReference>
<feature type="chain" id="PRO_5003214476" evidence="1">
    <location>
        <begin position="25"/>
        <end position="370"/>
    </location>
</feature>
<feature type="domain" description="SGNH hydrolase-type esterase" evidence="2">
    <location>
        <begin position="153"/>
        <end position="310"/>
    </location>
</feature>
<evidence type="ECO:0000259" key="2">
    <source>
        <dbReference type="Pfam" id="PF13472"/>
    </source>
</evidence>
<evidence type="ECO:0000313" key="4">
    <source>
        <dbReference type="EMBL" id="ADV27194.1"/>
    </source>
</evidence>
<dbReference type="KEGG" id="psu:Psesu_1347"/>
<dbReference type="InterPro" id="IPR040794">
    <property type="entry name" value="CE2_N"/>
</dbReference>
<dbReference type="InterPro" id="IPR013830">
    <property type="entry name" value="SGNH_hydro"/>
</dbReference>
<keyword evidence="1" id="KW-0732">Signal</keyword>
<name>E6WSI0_PSEUU</name>
<dbReference type="Proteomes" id="UP000008632">
    <property type="component" value="Chromosome"/>
</dbReference>
<evidence type="ECO:0000256" key="1">
    <source>
        <dbReference type="SAM" id="SignalP"/>
    </source>
</evidence>
<feature type="domain" description="Carbohydrate esterase 2 N-terminal" evidence="3">
    <location>
        <begin position="44"/>
        <end position="145"/>
    </location>
</feature>